<organism evidence="1 2">
    <name type="scientific">Caulobacter phage CcrSC</name>
    <dbReference type="NCBI Taxonomy" id="2283272"/>
    <lineage>
        <taxon>Viruses</taxon>
        <taxon>Duplodnaviria</taxon>
        <taxon>Heunggongvirae</taxon>
        <taxon>Uroviricota</taxon>
        <taxon>Caudoviricetes</taxon>
        <taxon>Jeanschmidtviridae</taxon>
        <taxon>Bertelyvirus</taxon>
        <taxon>Bertelyvirus SC</taxon>
    </lineage>
</organism>
<evidence type="ECO:0000313" key="2">
    <source>
        <dbReference type="Proteomes" id="UP000259683"/>
    </source>
</evidence>
<keyword evidence="2" id="KW-1185">Reference proteome</keyword>
<reference evidence="1" key="2">
    <citation type="submission" date="2021-07" db="EMBL/GenBank/DDBJ databases">
        <title>Giant CbK-like Caulobacter bacteriophages have genetically divergent genomes.</title>
        <authorList>
            <person name="Wilson K."/>
            <person name="Ely B."/>
        </authorList>
    </citation>
    <scope>NUCLEOTIDE SEQUENCE</scope>
</reference>
<dbReference type="Proteomes" id="UP000259683">
    <property type="component" value="Segment"/>
</dbReference>
<gene>
    <name evidence="1" type="ORF">CcrSC_gp227c</name>
</gene>
<accession>A0A385EGB4</accession>
<proteinExistence type="predicted"/>
<protein>
    <submittedName>
        <fullName evidence="1">Uncharacterized protein</fullName>
    </submittedName>
</protein>
<name>A0A385EGB4_9CAUD</name>
<evidence type="ECO:0000313" key="1">
    <source>
        <dbReference type="EMBL" id="AXQ69809.1"/>
    </source>
</evidence>
<sequence length="170" mass="19346">MTREEARDAIIEILYEEAADSPRYMGNGGPEVVADMILNRLGHRVSYDRILRTETSCWVVIEVASGDEPAITIHDPFRSFEAAESFVDAIPDRDSSFHYYQNHISGDIAEDGVVYALIEYDRVEDCLMVDSIYINRTEAENAMAREMAEVTRQGLKGSYEFHIQQMKLQA</sequence>
<reference evidence="1" key="1">
    <citation type="submission" date="2018-07" db="EMBL/GenBank/DDBJ databases">
        <authorList>
            <person name="Wilson K.M."/>
            <person name="Ely B."/>
        </authorList>
    </citation>
    <scope>NUCLEOTIDE SEQUENCE</scope>
</reference>
<dbReference type="EMBL" id="MH588547">
    <property type="protein sequence ID" value="AXQ69809.1"/>
    <property type="molecule type" value="Genomic_DNA"/>
</dbReference>